<evidence type="ECO:0000313" key="1">
    <source>
        <dbReference type="EMBL" id="SMC63659.1"/>
    </source>
</evidence>
<name>A0AC61PLK5_9FIRM</name>
<proteinExistence type="predicted"/>
<evidence type="ECO:0000313" key="2">
    <source>
        <dbReference type="Proteomes" id="UP000192328"/>
    </source>
</evidence>
<keyword evidence="2" id="KW-1185">Reference proteome</keyword>
<protein>
    <submittedName>
        <fullName evidence="1">Zn-finger protein</fullName>
    </submittedName>
</protein>
<organism evidence="1 2">
    <name type="scientific">Aristaeella lactis</name>
    <dbReference type="NCBI Taxonomy" id="3046383"/>
    <lineage>
        <taxon>Bacteria</taxon>
        <taxon>Bacillati</taxon>
        <taxon>Bacillota</taxon>
        <taxon>Clostridia</taxon>
        <taxon>Eubacteriales</taxon>
        <taxon>Aristaeellaceae</taxon>
        <taxon>Aristaeella</taxon>
    </lineage>
</organism>
<gene>
    <name evidence="1" type="ORF">SAMN06297397_1692</name>
</gene>
<dbReference type="EMBL" id="FWXZ01000003">
    <property type="protein sequence ID" value="SMC63659.1"/>
    <property type="molecule type" value="Genomic_DNA"/>
</dbReference>
<sequence>MEKFKICPLCGKRNAPIALECEVCETDISTIRPMDEETIKTSIDAAEQPSTIPLTMARICEECGFRNPPNSRKCQQCGEDISDVIPTKVESVKRIHFILSSLDGEFAFPIPEGKTIIGREAAMSEYLTNKCFVSRNHAKIILENGKITVENISKTNYTYINNEKITGDTVELHDGDIMGLGGNEKDGKRQDQAAYFMVRIGSCI</sequence>
<comment type="caution">
    <text evidence="1">The sequence shown here is derived from an EMBL/GenBank/DDBJ whole genome shotgun (WGS) entry which is preliminary data.</text>
</comment>
<reference evidence="1" key="1">
    <citation type="submission" date="2017-04" db="EMBL/GenBank/DDBJ databases">
        <authorList>
            <person name="Varghese N."/>
            <person name="Submissions S."/>
        </authorList>
    </citation>
    <scope>NUCLEOTIDE SEQUENCE</scope>
    <source>
        <strain evidence="1">WTE2008</strain>
    </source>
</reference>
<accession>A0AC61PLK5</accession>
<dbReference type="Proteomes" id="UP000192328">
    <property type="component" value="Unassembled WGS sequence"/>
</dbReference>